<proteinExistence type="predicted"/>
<name>A0A9D4PKH7_RHISA</name>
<dbReference type="Proteomes" id="UP000821837">
    <property type="component" value="Unassembled WGS sequence"/>
</dbReference>
<sequence>MHTEQVCPINDYLPTCNELLFDIGMQLREQRGRSLSLVCFHSDEADVMLPHDTDLRRANTFLRWLLRTHVCIAGIEIQFKWAKTHSLTVLEELPEHCRLKKLIVQFPPVDTTEKHVATLIPRLRYLEELQLFIPSYTDIALSRTTDALLAAVSTLLRTTTCLTFLHFHAIFEHGHPLKTLIDALAANSTLKSLELWTSWTTAEQPGCLGEFMRSNRSLTKLTLYDANLDRAGLSLDEALLDHFTSLSLELCEADQRWFSALAKYVRATTVLRELRLAVSSPVDAAPLSCWTLLFDSISANTSVADLSISCSDNLMCNERLATTIGLSRYITRVSYKMSRERGDPTSFILPLSEAIADNYNLLEVHLSSGQVGVEARRGLFTIRETTRRNSSLVECAAGFNQTTSPDWYTANALEKVLRHPALMRELAELEGIAACEVARMIRSRLRSVEDLHDFMRITGVVKRCVTCYPPADGCSVQLQDLNDDCWRLLRRYLSFDDVKRFAAGKPDDSTPSRTTLS</sequence>
<dbReference type="Gene3D" id="3.80.10.10">
    <property type="entry name" value="Ribonuclease Inhibitor"/>
    <property type="match status" value="1"/>
</dbReference>
<protein>
    <submittedName>
        <fullName evidence="2">Uncharacterized protein</fullName>
    </submittedName>
</protein>
<reference evidence="2" key="1">
    <citation type="journal article" date="2020" name="Cell">
        <title>Large-Scale Comparative Analyses of Tick Genomes Elucidate Their Genetic Diversity and Vector Capacities.</title>
        <authorList>
            <consortium name="Tick Genome and Microbiome Consortium (TIGMIC)"/>
            <person name="Jia N."/>
            <person name="Wang J."/>
            <person name="Shi W."/>
            <person name="Du L."/>
            <person name="Sun Y."/>
            <person name="Zhan W."/>
            <person name="Jiang J.F."/>
            <person name="Wang Q."/>
            <person name="Zhang B."/>
            <person name="Ji P."/>
            <person name="Bell-Sakyi L."/>
            <person name="Cui X.M."/>
            <person name="Yuan T.T."/>
            <person name="Jiang B.G."/>
            <person name="Yang W.F."/>
            <person name="Lam T.T."/>
            <person name="Chang Q.C."/>
            <person name="Ding S.J."/>
            <person name="Wang X.J."/>
            <person name="Zhu J.G."/>
            <person name="Ruan X.D."/>
            <person name="Zhao L."/>
            <person name="Wei J.T."/>
            <person name="Ye R.Z."/>
            <person name="Que T.C."/>
            <person name="Du C.H."/>
            <person name="Zhou Y.H."/>
            <person name="Cheng J.X."/>
            <person name="Dai P.F."/>
            <person name="Guo W.B."/>
            <person name="Han X.H."/>
            <person name="Huang E.J."/>
            <person name="Li L.F."/>
            <person name="Wei W."/>
            <person name="Gao Y.C."/>
            <person name="Liu J.Z."/>
            <person name="Shao H.Z."/>
            <person name="Wang X."/>
            <person name="Wang C.C."/>
            <person name="Yang T.C."/>
            <person name="Huo Q.B."/>
            <person name="Li W."/>
            <person name="Chen H.Y."/>
            <person name="Chen S.E."/>
            <person name="Zhou L.G."/>
            <person name="Ni X.B."/>
            <person name="Tian J.H."/>
            <person name="Sheng Y."/>
            <person name="Liu T."/>
            <person name="Pan Y.S."/>
            <person name="Xia L.Y."/>
            <person name="Li J."/>
            <person name="Zhao F."/>
            <person name="Cao W.C."/>
        </authorList>
    </citation>
    <scope>NUCLEOTIDE SEQUENCE</scope>
    <source>
        <strain evidence="2">Rsan-2018</strain>
    </source>
</reference>
<dbReference type="InterPro" id="IPR052201">
    <property type="entry name" value="LRR-containing_regulator"/>
</dbReference>
<evidence type="ECO:0000313" key="3">
    <source>
        <dbReference type="Proteomes" id="UP000821837"/>
    </source>
</evidence>
<evidence type="ECO:0000313" key="2">
    <source>
        <dbReference type="EMBL" id="KAH7943775.1"/>
    </source>
</evidence>
<dbReference type="AlphaFoldDB" id="A0A9D4PKH7"/>
<dbReference type="PANTHER" id="PTHR24111">
    <property type="entry name" value="LEUCINE-RICH REPEAT-CONTAINING PROTEIN 34"/>
    <property type="match status" value="1"/>
</dbReference>
<keyword evidence="1" id="KW-0677">Repeat</keyword>
<keyword evidence="3" id="KW-1185">Reference proteome</keyword>
<organism evidence="2 3">
    <name type="scientific">Rhipicephalus sanguineus</name>
    <name type="common">Brown dog tick</name>
    <name type="synonym">Ixodes sanguineus</name>
    <dbReference type="NCBI Taxonomy" id="34632"/>
    <lineage>
        <taxon>Eukaryota</taxon>
        <taxon>Metazoa</taxon>
        <taxon>Ecdysozoa</taxon>
        <taxon>Arthropoda</taxon>
        <taxon>Chelicerata</taxon>
        <taxon>Arachnida</taxon>
        <taxon>Acari</taxon>
        <taxon>Parasitiformes</taxon>
        <taxon>Ixodida</taxon>
        <taxon>Ixodoidea</taxon>
        <taxon>Ixodidae</taxon>
        <taxon>Rhipicephalinae</taxon>
        <taxon>Rhipicephalus</taxon>
        <taxon>Rhipicephalus</taxon>
    </lineage>
</organism>
<accession>A0A9D4PKH7</accession>
<dbReference type="PANTHER" id="PTHR24111:SF0">
    <property type="entry name" value="LEUCINE-RICH REPEAT-CONTAINING PROTEIN"/>
    <property type="match status" value="1"/>
</dbReference>
<dbReference type="EMBL" id="JABSTV010001253">
    <property type="protein sequence ID" value="KAH7943775.1"/>
    <property type="molecule type" value="Genomic_DNA"/>
</dbReference>
<gene>
    <name evidence="2" type="ORF">HPB52_011417</name>
</gene>
<evidence type="ECO:0000256" key="1">
    <source>
        <dbReference type="ARBA" id="ARBA00022737"/>
    </source>
</evidence>
<dbReference type="SUPFAM" id="SSF52047">
    <property type="entry name" value="RNI-like"/>
    <property type="match status" value="1"/>
</dbReference>
<dbReference type="VEuPathDB" id="VectorBase:RSAN_051448"/>
<reference evidence="2" key="2">
    <citation type="submission" date="2021-09" db="EMBL/GenBank/DDBJ databases">
        <authorList>
            <person name="Jia N."/>
            <person name="Wang J."/>
            <person name="Shi W."/>
            <person name="Du L."/>
            <person name="Sun Y."/>
            <person name="Zhan W."/>
            <person name="Jiang J."/>
            <person name="Wang Q."/>
            <person name="Zhang B."/>
            <person name="Ji P."/>
            <person name="Sakyi L.B."/>
            <person name="Cui X."/>
            <person name="Yuan T."/>
            <person name="Jiang B."/>
            <person name="Yang W."/>
            <person name="Lam T.T.-Y."/>
            <person name="Chang Q."/>
            <person name="Ding S."/>
            <person name="Wang X."/>
            <person name="Zhu J."/>
            <person name="Ruan X."/>
            <person name="Zhao L."/>
            <person name="Wei J."/>
            <person name="Que T."/>
            <person name="Du C."/>
            <person name="Cheng J."/>
            <person name="Dai P."/>
            <person name="Han X."/>
            <person name="Huang E."/>
            <person name="Gao Y."/>
            <person name="Liu J."/>
            <person name="Shao H."/>
            <person name="Ye R."/>
            <person name="Li L."/>
            <person name="Wei W."/>
            <person name="Wang X."/>
            <person name="Wang C."/>
            <person name="Huo Q."/>
            <person name="Li W."/>
            <person name="Guo W."/>
            <person name="Chen H."/>
            <person name="Chen S."/>
            <person name="Zhou L."/>
            <person name="Zhou L."/>
            <person name="Ni X."/>
            <person name="Tian J."/>
            <person name="Zhou Y."/>
            <person name="Sheng Y."/>
            <person name="Liu T."/>
            <person name="Pan Y."/>
            <person name="Xia L."/>
            <person name="Li J."/>
            <person name="Zhao F."/>
            <person name="Cao W."/>
        </authorList>
    </citation>
    <scope>NUCLEOTIDE SEQUENCE</scope>
    <source>
        <strain evidence="2">Rsan-2018</strain>
        <tissue evidence="2">Larvae</tissue>
    </source>
</reference>
<dbReference type="InterPro" id="IPR032675">
    <property type="entry name" value="LRR_dom_sf"/>
</dbReference>
<comment type="caution">
    <text evidence="2">The sequence shown here is derived from an EMBL/GenBank/DDBJ whole genome shotgun (WGS) entry which is preliminary data.</text>
</comment>